<evidence type="ECO:0000313" key="2">
    <source>
        <dbReference type="Proteomes" id="UP000265419"/>
    </source>
</evidence>
<evidence type="ECO:0000313" key="1">
    <source>
        <dbReference type="EMBL" id="RII42883.1"/>
    </source>
</evidence>
<dbReference type="EMBL" id="QQXK01000007">
    <property type="protein sequence ID" value="RII42883.1"/>
    <property type="molecule type" value="Genomic_DNA"/>
</dbReference>
<dbReference type="AlphaFoldDB" id="A0A399JBD8"/>
<gene>
    <name evidence="1" type="ORF">DWB68_04895</name>
</gene>
<protein>
    <submittedName>
        <fullName evidence="1">Uncharacterized protein</fullName>
    </submittedName>
</protein>
<dbReference type="Proteomes" id="UP000265419">
    <property type="component" value="Unassembled WGS sequence"/>
</dbReference>
<keyword evidence="2" id="KW-1185">Reference proteome</keyword>
<sequence>MLAREVAETYKHPVALHRAGDSPWQEPLLQLNELSDAYLSEREALAAVDAECAAAVDAVLAERVEVQRFKHLVGLMEAGREHAPEFERAARAGSLEELREIIRSVGTEAPDRRGAGVARLLRRPAPPTSN</sequence>
<proteinExistence type="predicted"/>
<accession>A0A399JBD8</accession>
<dbReference type="RefSeq" id="WP_119424028.1">
    <property type="nucleotide sequence ID" value="NZ_QQXK01000007.1"/>
</dbReference>
<organism evidence="1 2">
    <name type="scientific">Galactobacter valiniphilus</name>
    <dbReference type="NCBI Taxonomy" id="2676122"/>
    <lineage>
        <taxon>Bacteria</taxon>
        <taxon>Bacillati</taxon>
        <taxon>Actinomycetota</taxon>
        <taxon>Actinomycetes</taxon>
        <taxon>Micrococcales</taxon>
        <taxon>Micrococcaceae</taxon>
        <taxon>Galactobacter</taxon>
    </lineage>
</organism>
<comment type="caution">
    <text evidence="1">The sequence shown here is derived from an EMBL/GenBank/DDBJ whole genome shotgun (WGS) entry which is preliminary data.</text>
</comment>
<name>A0A399JBD8_9MICC</name>
<reference evidence="1 2" key="1">
    <citation type="submission" date="2018-07" db="EMBL/GenBank/DDBJ databases">
        <title>Arthrobacter sp. nov., isolated from raw cow's milk with high bacterial count.</title>
        <authorList>
            <person name="Hahne J."/>
            <person name="Isele D."/>
            <person name="Lipski A."/>
        </authorList>
    </citation>
    <scope>NUCLEOTIDE SEQUENCE [LARGE SCALE GENOMIC DNA]</scope>
    <source>
        <strain evidence="1 2">JZ R-35</strain>
    </source>
</reference>